<evidence type="ECO:0000313" key="3">
    <source>
        <dbReference type="Proteomes" id="UP000631114"/>
    </source>
</evidence>
<keyword evidence="3" id="KW-1185">Reference proteome</keyword>
<feature type="compositionally biased region" description="Basic and acidic residues" evidence="1">
    <location>
        <begin position="99"/>
        <end position="123"/>
    </location>
</feature>
<evidence type="ECO:0000256" key="1">
    <source>
        <dbReference type="SAM" id="MobiDB-lite"/>
    </source>
</evidence>
<feature type="compositionally biased region" description="Polar residues" evidence="1">
    <location>
        <begin position="148"/>
        <end position="157"/>
    </location>
</feature>
<evidence type="ECO:0000313" key="2">
    <source>
        <dbReference type="EMBL" id="KAF9587225.1"/>
    </source>
</evidence>
<dbReference type="Proteomes" id="UP000631114">
    <property type="component" value="Unassembled WGS sequence"/>
</dbReference>
<organism evidence="2 3">
    <name type="scientific">Coptis chinensis</name>
    <dbReference type="NCBI Taxonomy" id="261450"/>
    <lineage>
        <taxon>Eukaryota</taxon>
        <taxon>Viridiplantae</taxon>
        <taxon>Streptophyta</taxon>
        <taxon>Embryophyta</taxon>
        <taxon>Tracheophyta</taxon>
        <taxon>Spermatophyta</taxon>
        <taxon>Magnoliopsida</taxon>
        <taxon>Ranunculales</taxon>
        <taxon>Ranunculaceae</taxon>
        <taxon>Coptidoideae</taxon>
        <taxon>Coptis</taxon>
    </lineage>
</organism>
<proteinExistence type="predicted"/>
<reference evidence="2 3" key="1">
    <citation type="submission" date="2020-10" db="EMBL/GenBank/DDBJ databases">
        <title>The Coptis chinensis genome and diversification of protoberbering-type alkaloids.</title>
        <authorList>
            <person name="Wang B."/>
            <person name="Shu S."/>
            <person name="Song C."/>
            <person name="Liu Y."/>
        </authorList>
    </citation>
    <scope>NUCLEOTIDE SEQUENCE [LARGE SCALE GENOMIC DNA]</scope>
    <source>
        <strain evidence="2">HL-2020</strain>
        <tissue evidence="2">Leaf</tissue>
    </source>
</reference>
<dbReference type="OrthoDB" id="1937616at2759"/>
<dbReference type="SUPFAM" id="SSF54928">
    <property type="entry name" value="RNA-binding domain, RBD"/>
    <property type="match status" value="1"/>
</dbReference>
<dbReference type="InterPro" id="IPR035979">
    <property type="entry name" value="RBD_domain_sf"/>
</dbReference>
<comment type="caution">
    <text evidence="2">The sequence shown here is derived from an EMBL/GenBank/DDBJ whole genome shotgun (WGS) entry which is preliminary data.</text>
</comment>
<feature type="region of interest" description="Disordered" evidence="1">
    <location>
        <begin position="99"/>
        <end position="186"/>
    </location>
</feature>
<dbReference type="GO" id="GO:0003676">
    <property type="term" value="F:nucleic acid binding"/>
    <property type="evidence" value="ECO:0007669"/>
    <property type="project" value="InterPro"/>
</dbReference>
<accession>A0A835GTF4</accession>
<name>A0A835GTF4_9MAGN</name>
<gene>
    <name evidence="2" type="ORF">IFM89_039555</name>
</gene>
<sequence length="186" mass="20577">MPVSLSDIIARKLSTFKLPLFEQSLHAFVEYENVEIAEKAVTELNDERNWRSSLRIRLLIKPVLKSVQTRGRKSGNEGEGNAEDNLSTSDQLNKHMEDSADMTSHEHTRKQVDFSIPDKDGHGRGKGRVRGQLQNSRGSHVGTPPASNPVNNEQLNAAKQLPGPRMPDGTKGFTMGRGKPVVSDIL</sequence>
<protein>
    <submittedName>
        <fullName evidence="2">Uncharacterized protein</fullName>
    </submittedName>
</protein>
<feature type="region of interest" description="Disordered" evidence="1">
    <location>
        <begin position="67"/>
        <end position="87"/>
    </location>
</feature>
<dbReference type="EMBL" id="JADFTS010000024">
    <property type="protein sequence ID" value="KAF9587225.1"/>
    <property type="molecule type" value="Genomic_DNA"/>
</dbReference>
<dbReference type="AlphaFoldDB" id="A0A835GTF4"/>